<dbReference type="EMBL" id="QJSW01000002">
    <property type="protein sequence ID" value="PYE51798.1"/>
    <property type="molecule type" value="Genomic_DNA"/>
</dbReference>
<dbReference type="InterPro" id="IPR051917">
    <property type="entry name" value="Transposase-Integrase"/>
</dbReference>
<dbReference type="InterPro" id="IPR025246">
    <property type="entry name" value="IS30-like_HTH"/>
</dbReference>
<dbReference type="InterPro" id="IPR053392">
    <property type="entry name" value="Transposase_IS30-like"/>
</dbReference>
<dbReference type="GO" id="GO:0006310">
    <property type="term" value="P:DNA recombination"/>
    <property type="evidence" value="ECO:0007669"/>
    <property type="project" value="UniProtKB-KW"/>
</dbReference>
<dbReference type="GO" id="GO:0004803">
    <property type="term" value="F:transposase activity"/>
    <property type="evidence" value="ECO:0007669"/>
    <property type="project" value="TreeGrafter"/>
</dbReference>
<dbReference type="PANTHER" id="PTHR10948">
    <property type="entry name" value="TRANSPOSASE"/>
    <property type="match status" value="1"/>
</dbReference>
<dbReference type="Pfam" id="PF13936">
    <property type="entry name" value="HTH_38"/>
    <property type="match status" value="1"/>
</dbReference>
<organism evidence="3 4">
    <name type="scientific">Paenibacillus barcinonensis</name>
    <dbReference type="NCBI Taxonomy" id="198119"/>
    <lineage>
        <taxon>Bacteria</taxon>
        <taxon>Bacillati</taxon>
        <taxon>Bacillota</taxon>
        <taxon>Bacilli</taxon>
        <taxon>Bacillales</taxon>
        <taxon>Paenibacillaceae</taxon>
        <taxon>Paenibacillus</taxon>
    </lineage>
</organism>
<dbReference type="PANTHER" id="PTHR10948:SF23">
    <property type="entry name" value="TRANSPOSASE INSI FOR INSERTION SEQUENCE ELEMENT IS30A-RELATED"/>
    <property type="match status" value="1"/>
</dbReference>
<dbReference type="GO" id="GO:0005829">
    <property type="term" value="C:cytosol"/>
    <property type="evidence" value="ECO:0007669"/>
    <property type="project" value="TreeGrafter"/>
</dbReference>
<reference evidence="3 4" key="1">
    <citation type="submission" date="2018-06" db="EMBL/GenBank/DDBJ databases">
        <title>Genomic Encyclopedia of Type Strains, Phase III (KMG-III): the genomes of soil and plant-associated and newly described type strains.</title>
        <authorList>
            <person name="Whitman W."/>
        </authorList>
    </citation>
    <scope>NUCLEOTIDE SEQUENCE [LARGE SCALE GENOMIC DNA]</scope>
    <source>
        <strain evidence="3 4">CECT 7022</strain>
    </source>
</reference>
<dbReference type="Gene3D" id="1.10.10.60">
    <property type="entry name" value="Homeodomain-like"/>
    <property type="match status" value="1"/>
</dbReference>
<feature type="domain" description="Transposase IS30-like HTH" evidence="2">
    <location>
        <begin position="2"/>
        <end position="45"/>
    </location>
</feature>
<protein>
    <submittedName>
        <fullName evidence="3">IS30 family transposase</fullName>
    </submittedName>
</protein>
<evidence type="ECO:0000256" key="1">
    <source>
        <dbReference type="ARBA" id="ARBA00023172"/>
    </source>
</evidence>
<dbReference type="NCBIfam" id="NF033563">
    <property type="entry name" value="transpos_IS30"/>
    <property type="match status" value="1"/>
</dbReference>
<sequence>MSYTHLSIVERSKLEILHPQGKSTRAIAQALGRHHATIGRELRRNTAEHPYGAENAQEGYVQRRKASVSVGKWKPELASRIEEKLQATWSPEQIVERLRQEGQAMLCFKTVYRWLYTGRLEKGVLAVLRHKGKRQKPAETRGKFAVGKPIFQRPKEVRHRETFGHWERDTVVSGCGKSKGCVATFIERKTRLYTAIRMPDRTGLSMEIAFGVAASQYPVHAFQTATADRGKEFACYTSLEAVHGV</sequence>
<dbReference type="SUPFAM" id="SSF46689">
    <property type="entry name" value="Homeodomain-like"/>
    <property type="match status" value="1"/>
</dbReference>
<evidence type="ECO:0000259" key="2">
    <source>
        <dbReference type="Pfam" id="PF13936"/>
    </source>
</evidence>
<dbReference type="Proteomes" id="UP000247790">
    <property type="component" value="Unassembled WGS sequence"/>
</dbReference>
<gene>
    <name evidence="3" type="ORF">DFQ00_102594</name>
</gene>
<evidence type="ECO:0000313" key="3">
    <source>
        <dbReference type="EMBL" id="PYE51798.1"/>
    </source>
</evidence>
<dbReference type="GO" id="GO:0032196">
    <property type="term" value="P:transposition"/>
    <property type="evidence" value="ECO:0007669"/>
    <property type="project" value="TreeGrafter"/>
</dbReference>
<accession>A0A2V4VEA6</accession>
<comment type="caution">
    <text evidence="3">The sequence shown here is derived from an EMBL/GenBank/DDBJ whole genome shotgun (WGS) entry which is preliminary data.</text>
</comment>
<name>A0A2V4VEA6_PAEBA</name>
<keyword evidence="1" id="KW-0233">DNA recombination</keyword>
<dbReference type="AlphaFoldDB" id="A0A2V4VEA6"/>
<dbReference type="InterPro" id="IPR009057">
    <property type="entry name" value="Homeodomain-like_sf"/>
</dbReference>
<proteinExistence type="predicted"/>
<evidence type="ECO:0000313" key="4">
    <source>
        <dbReference type="Proteomes" id="UP000247790"/>
    </source>
</evidence>